<keyword evidence="2" id="KW-0547">Nucleotide-binding</keyword>
<sequence>MLTTHQLHIDGRHHTLLPATTLEALRGDLLLVQAGGQSRRTALALALTGRMKPSTGTVAMGHEGSMATLRRRSAIIDAPEVNAPEHHLTVRSLASEDLALVPLKFRDRTRPTEWLVRHGFRDILDKWVEEVDSGRLLHLQLELALADSCVDLVVIDSPDRHTANTDAWLPLLTRLATGELGRGADASSETPLRPLIVVAVVGSIPSDWNGPTAVAGEDIAGGVADGEADGDGSEDADDQAGQDTGGVGLESSSRPSDPGPQAASGLPDTVSEETVSLPTTGMGDDVEPTAGSGVVLERTSDPEES</sequence>
<gene>
    <name evidence="2" type="ORF">CVS29_03810</name>
</gene>
<dbReference type="AlphaFoldDB" id="A0A2V3DUE1"/>
<dbReference type="OrthoDB" id="3775353at2"/>
<name>A0A2V3DUE1_9MICC</name>
<reference evidence="2 3" key="1">
    <citation type="submission" date="2018-05" db="EMBL/GenBank/DDBJ databases">
        <title>Genetic diversity of glacier-inhabiting Cryobacterium bacteria in China and description of Cryobacterium mengkeensis sp. nov. and Arthrobacter glacialis sp. nov.</title>
        <authorList>
            <person name="Liu Q."/>
            <person name="Xin Y.-H."/>
        </authorList>
    </citation>
    <scope>NUCLEOTIDE SEQUENCE [LARGE SCALE GENOMIC DNA]</scope>
    <source>
        <strain evidence="2 3">GP3</strain>
    </source>
</reference>
<feature type="region of interest" description="Disordered" evidence="1">
    <location>
        <begin position="207"/>
        <end position="305"/>
    </location>
</feature>
<comment type="caution">
    <text evidence="2">The sequence shown here is derived from an EMBL/GenBank/DDBJ whole genome shotgun (WGS) entry which is preliminary data.</text>
</comment>
<protein>
    <submittedName>
        <fullName evidence="2">ABC transporter ATP-binding protein</fullName>
    </submittedName>
</protein>
<evidence type="ECO:0000313" key="3">
    <source>
        <dbReference type="Proteomes" id="UP000246303"/>
    </source>
</evidence>
<dbReference type="RefSeq" id="WP_110105030.1">
    <property type="nucleotide sequence ID" value="NZ_JACBZZ010000001.1"/>
</dbReference>
<dbReference type="GO" id="GO:0005524">
    <property type="term" value="F:ATP binding"/>
    <property type="evidence" value="ECO:0007669"/>
    <property type="project" value="UniProtKB-KW"/>
</dbReference>
<accession>A0A2V3DUE1</accession>
<keyword evidence="2" id="KW-0067">ATP-binding</keyword>
<organism evidence="2 3">
    <name type="scientific">Arthrobacter psychrochitiniphilus</name>
    <dbReference type="NCBI Taxonomy" id="291045"/>
    <lineage>
        <taxon>Bacteria</taxon>
        <taxon>Bacillati</taxon>
        <taxon>Actinomycetota</taxon>
        <taxon>Actinomycetes</taxon>
        <taxon>Micrococcales</taxon>
        <taxon>Micrococcaceae</taxon>
        <taxon>Arthrobacter</taxon>
    </lineage>
</organism>
<feature type="compositionally biased region" description="Low complexity" evidence="1">
    <location>
        <begin position="213"/>
        <end position="222"/>
    </location>
</feature>
<dbReference type="EMBL" id="QHLZ01000002">
    <property type="protein sequence ID" value="PXA66716.1"/>
    <property type="molecule type" value="Genomic_DNA"/>
</dbReference>
<proteinExistence type="predicted"/>
<keyword evidence="3" id="KW-1185">Reference proteome</keyword>
<dbReference type="Proteomes" id="UP000246303">
    <property type="component" value="Unassembled WGS sequence"/>
</dbReference>
<evidence type="ECO:0000256" key="1">
    <source>
        <dbReference type="SAM" id="MobiDB-lite"/>
    </source>
</evidence>
<feature type="compositionally biased region" description="Acidic residues" evidence="1">
    <location>
        <begin position="226"/>
        <end position="240"/>
    </location>
</feature>
<evidence type="ECO:0000313" key="2">
    <source>
        <dbReference type="EMBL" id="PXA66716.1"/>
    </source>
</evidence>